<keyword evidence="7" id="KW-0175">Coiled coil</keyword>
<comment type="caution">
    <text evidence="10">The sequence shown here is derived from an EMBL/GenBank/DDBJ whole genome shotgun (WGS) entry which is preliminary data.</text>
</comment>
<evidence type="ECO:0000256" key="8">
    <source>
        <dbReference type="SAM" id="Phobius"/>
    </source>
</evidence>
<evidence type="ECO:0000313" key="10">
    <source>
        <dbReference type="EMBL" id="MBP0616188.1"/>
    </source>
</evidence>
<dbReference type="SUPFAM" id="SSF55874">
    <property type="entry name" value="ATPase domain of HSP90 chaperone/DNA topoisomerase II/histidine kinase"/>
    <property type="match status" value="1"/>
</dbReference>
<organism evidence="10 11">
    <name type="scientific">Jiella mangrovi</name>
    <dbReference type="NCBI Taxonomy" id="2821407"/>
    <lineage>
        <taxon>Bacteria</taxon>
        <taxon>Pseudomonadati</taxon>
        <taxon>Pseudomonadota</taxon>
        <taxon>Alphaproteobacteria</taxon>
        <taxon>Hyphomicrobiales</taxon>
        <taxon>Aurantimonadaceae</taxon>
        <taxon>Jiella</taxon>
    </lineage>
</organism>
<evidence type="ECO:0000256" key="2">
    <source>
        <dbReference type="ARBA" id="ARBA00012438"/>
    </source>
</evidence>
<dbReference type="SMART" id="SM00388">
    <property type="entry name" value="HisKA"/>
    <property type="match status" value="1"/>
</dbReference>
<proteinExistence type="predicted"/>
<feature type="transmembrane region" description="Helical" evidence="8">
    <location>
        <begin position="120"/>
        <end position="138"/>
    </location>
</feature>
<keyword evidence="6" id="KW-0902">Two-component regulatory system</keyword>
<dbReference type="PANTHER" id="PTHR43711">
    <property type="entry name" value="TWO-COMPONENT HISTIDINE KINASE"/>
    <property type="match status" value="1"/>
</dbReference>
<reference evidence="10 11" key="1">
    <citation type="submission" date="2021-04" db="EMBL/GenBank/DDBJ databases">
        <title>Whole genome sequence of Jiella sp. KSK16Y-1.</title>
        <authorList>
            <person name="Tuo L."/>
        </authorList>
    </citation>
    <scope>NUCLEOTIDE SEQUENCE [LARGE SCALE GENOMIC DNA]</scope>
    <source>
        <strain evidence="10 11">KSK16Y-1</strain>
    </source>
</reference>
<dbReference type="SUPFAM" id="SSF47384">
    <property type="entry name" value="Homodimeric domain of signal transducing histidine kinase"/>
    <property type="match status" value="1"/>
</dbReference>
<feature type="transmembrane region" description="Helical" evidence="8">
    <location>
        <begin position="150"/>
        <end position="166"/>
    </location>
</feature>
<dbReference type="InterPro" id="IPR004358">
    <property type="entry name" value="Sig_transdc_His_kin-like_C"/>
</dbReference>
<dbReference type="CDD" id="cd00082">
    <property type="entry name" value="HisKA"/>
    <property type="match status" value="1"/>
</dbReference>
<keyword evidence="3" id="KW-0597">Phosphoprotein</keyword>
<dbReference type="Gene3D" id="1.10.287.130">
    <property type="match status" value="1"/>
</dbReference>
<name>A0ABS4BHG1_9HYPH</name>
<dbReference type="PANTHER" id="PTHR43711:SF26">
    <property type="entry name" value="SENSOR HISTIDINE KINASE RCSC"/>
    <property type="match status" value="1"/>
</dbReference>
<keyword evidence="8" id="KW-0812">Transmembrane</keyword>
<protein>
    <recommendedName>
        <fullName evidence="2">histidine kinase</fullName>
        <ecNumber evidence="2">2.7.13.3</ecNumber>
    </recommendedName>
</protein>
<dbReference type="InterPro" id="IPR036097">
    <property type="entry name" value="HisK_dim/P_sf"/>
</dbReference>
<evidence type="ECO:0000256" key="6">
    <source>
        <dbReference type="ARBA" id="ARBA00023012"/>
    </source>
</evidence>
<dbReference type="InterPro" id="IPR005467">
    <property type="entry name" value="His_kinase_dom"/>
</dbReference>
<dbReference type="GO" id="GO:0016301">
    <property type="term" value="F:kinase activity"/>
    <property type="evidence" value="ECO:0007669"/>
    <property type="project" value="UniProtKB-KW"/>
</dbReference>
<feature type="transmembrane region" description="Helical" evidence="8">
    <location>
        <begin position="173"/>
        <end position="191"/>
    </location>
</feature>
<keyword evidence="8" id="KW-1133">Transmembrane helix</keyword>
<dbReference type="RefSeq" id="WP_209594673.1">
    <property type="nucleotide sequence ID" value="NZ_JAGJCF010000006.1"/>
</dbReference>
<evidence type="ECO:0000256" key="5">
    <source>
        <dbReference type="ARBA" id="ARBA00022777"/>
    </source>
</evidence>
<dbReference type="InterPro" id="IPR003661">
    <property type="entry name" value="HisK_dim/P_dom"/>
</dbReference>
<sequence>MSLAAPPTFSRGSVRPAAPNGEIRRTLRAARDRLATRGETAPHFSRELLAQHAASLKAAAFILPLPVMATGFGLSVYVGPVPAALWTIVALGCYLALVATARKFGSEPLSAEAVARWRSLFLTGHAMTGLCWAYLAALDAGSVSGPAFDTFRFAVLFVVLAQMAMISFTLKAVVPATFALAAVFLCLGALARPNPSHIAMTAILVAAIAFFSLVSEILRRSALRGYVHQAEKDELIAELETARVMSDEARRRAEEANLAKSRFLATMSHELRTPLNAILGFSEVMAGEMLGPLGSDTYRSYVQDIHASGQHLLGLINEILDLSRIEAGRFNLNEEAVELVSIAEECLGVVRIRAEAKGLHVSGEFETDLPALWADERAIRQIILNLLSNAVKFTPRGGTIVVSVGWTAGAGQYVSVRDDGPGIPEAEIPIVLSTFGQGSVAMKSAEQGTGLGLPIVQALVKLHNGKFELVSRLREGTQAIAIFPQSRVLEVMPALDDPSWSGE</sequence>
<keyword evidence="5 10" id="KW-0418">Kinase</keyword>
<feature type="coiled-coil region" evidence="7">
    <location>
        <begin position="232"/>
        <end position="259"/>
    </location>
</feature>
<keyword evidence="8" id="KW-0472">Membrane</keyword>
<dbReference type="PROSITE" id="PS50109">
    <property type="entry name" value="HIS_KIN"/>
    <property type="match status" value="1"/>
</dbReference>
<evidence type="ECO:0000313" key="11">
    <source>
        <dbReference type="Proteomes" id="UP000678276"/>
    </source>
</evidence>
<comment type="catalytic activity">
    <reaction evidence="1">
        <text>ATP + protein L-histidine = ADP + protein N-phospho-L-histidine.</text>
        <dbReference type="EC" id="2.7.13.3"/>
    </reaction>
</comment>
<dbReference type="Pfam" id="PF02518">
    <property type="entry name" value="HATPase_c"/>
    <property type="match status" value="1"/>
</dbReference>
<accession>A0ABS4BHG1</accession>
<keyword evidence="11" id="KW-1185">Reference proteome</keyword>
<dbReference type="EC" id="2.7.13.3" evidence="2"/>
<dbReference type="Pfam" id="PF00512">
    <property type="entry name" value="HisKA"/>
    <property type="match status" value="1"/>
</dbReference>
<feature type="domain" description="Histidine kinase" evidence="9">
    <location>
        <begin position="266"/>
        <end position="487"/>
    </location>
</feature>
<keyword evidence="4" id="KW-0808">Transferase</keyword>
<evidence type="ECO:0000259" key="9">
    <source>
        <dbReference type="PROSITE" id="PS50109"/>
    </source>
</evidence>
<dbReference type="SMART" id="SM00387">
    <property type="entry name" value="HATPase_c"/>
    <property type="match status" value="1"/>
</dbReference>
<feature type="transmembrane region" description="Helical" evidence="8">
    <location>
        <begin position="83"/>
        <end position="100"/>
    </location>
</feature>
<dbReference type="InterPro" id="IPR003594">
    <property type="entry name" value="HATPase_dom"/>
</dbReference>
<gene>
    <name evidence="10" type="ORF">J6595_11395</name>
</gene>
<dbReference type="Gene3D" id="3.30.565.10">
    <property type="entry name" value="Histidine kinase-like ATPase, C-terminal domain"/>
    <property type="match status" value="1"/>
</dbReference>
<evidence type="ECO:0000256" key="4">
    <source>
        <dbReference type="ARBA" id="ARBA00022679"/>
    </source>
</evidence>
<feature type="transmembrane region" description="Helical" evidence="8">
    <location>
        <begin position="197"/>
        <end position="218"/>
    </location>
</feature>
<dbReference type="InterPro" id="IPR036890">
    <property type="entry name" value="HATPase_C_sf"/>
</dbReference>
<evidence type="ECO:0000256" key="3">
    <source>
        <dbReference type="ARBA" id="ARBA00022553"/>
    </source>
</evidence>
<dbReference type="InterPro" id="IPR050736">
    <property type="entry name" value="Sensor_HK_Regulatory"/>
</dbReference>
<evidence type="ECO:0000256" key="1">
    <source>
        <dbReference type="ARBA" id="ARBA00000085"/>
    </source>
</evidence>
<dbReference type="EMBL" id="JAGJCF010000006">
    <property type="protein sequence ID" value="MBP0616188.1"/>
    <property type="molecule type" value="Genomic_DNA"/>
</dbReference>
<evidence type="ECO:0000256" key="7">
    <source>
        <dbReference type="SAM" id="Coils"/>
    </source>
</evidence>
<dbReference type="PRINTS" id="PR00344">
    <property type="entry name" value="BCTRLSENSOR"/>
</dbReference>
<dbReference type="Proteomes" id="UP000678276">
    <property type="component" value="Unassembled WGS sequence"/>
</dbReference>